<evidence type="ECO:0000256" key="8">
    <source>
        <dbReference type="ARBA" id="ARBA00022989"/>
    </source>
</evidence>
<organism evidence="12">
    <name type="scientific">Marivirga arenosa</name>
    <dbReference type="NCBI Taxonomy" id="3059076"/>
    <lineage>
        <taxon>Bacteria</taxon>
        <taxon>Pseudomonadati</taxon>
        <taxon>Bacteroidota</taxon>
        <taxon>Cytophagia</taxon>
        <taxon>Cytophagales</taxon>
        <taxon>Marivirgaceae</taxon>
        <taxon>Marivirga</taxon>
    </lineage>
</organism>
<dbReference type="GO" id="GO:0098797">
    <property type="term" value="C:plasma membrane protein complex"/>
    <property type="evidence" value="ECO:0007669"/>
    <property type="project" value="TreeGrafter"/>
</dbReference>
<dbReference type="NCBIfam" id="TIGR01352">
    <property type="entry name" value="tonB_Cterm"/>
    <property type="match status" value="1"/>
</dbReference>
<evidence type="ECO:0000256" key="10">
    <source>
        <dbReference type="SAM" id="Phobius"/>
    </source>
</evidence>
<dbReference type="GO" id="GO:0015891">
    <property type="term" value="P:siderophore transport"/>
    <property type="evidence" value="ECO:0007669"/>
    <property type="project" value="InterPro"/>
</dbReference>
<gene>
    <name evidence="12" type="ORF">QYS47_16065</name>
</gene>
<evidence type="ECO:0000256" key="2">
    <source>
        <dbReference type="ARBA" id="ARBA00006555"/>
    </source>
</evidence>
<keyword evidence="4" id="KW-1003">Cell membrane</keyword>
<dbReference type="RefSeq" id="WP_322347208.1">
    <property type="nucleotide sequence ID" value="NZ_CP129968.2"/>
</dbReference>
<evidence type="ECO:0000256" key="6">
    <source>
        <dbReference type="ARBA" id="ARBA00022692"/>
    </source>
</evidence>
<dbReference type="PROSITE" id="PS52015">
    <property type="entry name" value="TONB_CTD"/>
    <property type="match status" value="1"/>
</dbReference>
<evidence type="ECO:0000256" key="4">
    <source>
        <dbReference type="ARBA" id="ARBA00022475"/>
    </source>
</evidence>
<comment type="similarity">
    <text evidence="2">Belongs to the TonB family.</text>
</comment>
<reference evidence="12" key="1">
    <citation type="submission" date="2023-08" db="EMBL/GenBank/DDBJ databases">
        <title>Comparative genomics and taxonomic characterization of three novel marine species of genus Marivirga.</title>
        <authorList>
            <person name="Muhammad N."/>
            <person name="Kim S.-G."/>
        </authorList>
    </citation>
    <scope>NUCLEOTIDE SEQUENCE</scope>
    <source>
        <strain evidence="12">BKB1-2</strain>
    </source>
</reference>
<dbReference type="KEGG" id="marp:QYS47_16065"/>
<keyword evidence="6 10" id="KW-0812">Transmembrane</keyword>
<dbReference type="GO" id="GO:0030288">
    <property type="term" value="C:outer membrane-bounded periplasmic space"/>
    <property type="evidence" value="ECO:0007669"/>
    <property type="project" value="InterPro"/>
</dbReference>
<dbReference type="InterPro" id="IPR006260">
    <property type="entry name" value="TonB/TolA_C"/>
</dbReference>
<dbReference type="InterPro" id="IPR051045">
    <property type="entry name" value="TonB-dependent_transducer"/>
</dbReference>
<protein>
    <submittedName>
        <fullName evidence="12">TonB family protein</fullName>
    </submittedName>
</protein>
<dbReference type="PANTHER" id="PTHR33446">
    <property type="entry name" value="PROTEIN TONB-RELATED"/>
    <property type="match status" value="1"/>
</dbReference>
<proteinExistence type="inferred from homology"/>
<dbReference type="GO" id="GO:0031992">
    <property type="term" value="F:energy transducer activity"/>
    <property type="evidence" value="ECO:0007669"/>
    <property type="project" value="InterPro"/>
</dbReference>
<dbReference type="InterPro" id="IPR037682">
    <property type="entry name" value="TonB_C"/>
</dbReference>
<accession>A0AA49GI02</accession>
<feature type="domain" description="TonB C-terminal" evidence="11">
    <location>
        <begin position="137"/>
        <end position="228"/>
    </location>
</feature>
<dbReference type="GO" id="GO:0015031">
    <property type="term" value="P:protein transport"/>
    <property type="evidence" value="ECO:0007669"/>
    <property type="project" value="UniProtKB-KW"/>
</dbReference>
<evidence type="ECO:0000256" key="1">
    <source>
        <dbReference type="ARBA" id="ARBA00004383"/>
    </source>
</evidence>
<name>A0AA49GI02_9BACT</name>
<evidence type="ECO:0000313" key="12">
    <source>
        <dbReference type="EMBL" id="WKK79022.2"/>
    </source>
</evidence>
<dbReference type="EMBL" id="CP129968">
    <property type="protein sequence ID" value="WKK79022.2"/>
    <property type="molecule type" value="Genomic_DNA"/>
</dbReference>
<keyword evidence="8 10" id="KW-1133">Transmembrane helix</keyword>
<keyword evidence="5" id="KW-0997">Cell inner membrane</keyword>
<evidence type="ECO:0000259" key="11">
    <source>
        <dbReference type="PROSITE" id="PS52015"/>
    </source>
</evidence>
<dbReference type="Gene3D" id="3.30.1150.10">
    <property type="match status" value="1"/>
</dbReference>
<dbReference type="InterPro" id="IPR003538">
    <property type="entry name" value="TonB"/>
</dbReference>
<dbReference type="Proteomes" id="UP001232019">
    <property type="component" value="Chromosome"/>
</dbReference>
<dbReference type="AlphaFoldDB" id="A0AA49GI02"/>
<dbReference type="GO" id="GO:0055085">
    <property type="term" value="P:transmembrane transport"/>
    <property type="evidence" value="ECO:0007669"/>
    <property type="project" value="InterPro"/>
</dbReference>
<keyword evidence="3" id="KW-0813">Transport</keyword>
<feature type="transmembrane region" description="Helical" evidence="10">
    <location>
        <begin position="17"/>
        <end position="36"/>
    </location>
</feature>
<evidence type="ECO:0000256" key="9">
    <source>
        <dbReference type="ARBA" id="ARBA00023136"/>
    </source>
</evidence>
<dbReference type="PANTHER" id="PTHR33446:SF2">
    <property type="entry name" value="PROTEIN TONB"/>
    <property type="match status" value="1"/>
</dbReference>
<dbReference type="SUPFAM" id="SSF74653">
    <property type="entry name" value="TolA/TonB C-terminal domain"/>
    <property type="match status" value="1"/>
</dbReference>
<comment type="subcellular location">
    <subcellularLocation>
        <location evidence="1">Cell inner membrane</location>
        <topology evidence="1">Single-pass membrane protein</topology>
        <orientation evidence="1">Periplasmic side</orientation>
    </subcellularLocation>
</comment>
<keyword evidence="9 10" id="KW-0472">Membrane</keyword>
<keyword evidence="7" id="KW-0653">Protein transport</keyword>
<evidence type="ECO:0000256" key="5">
    <source>
        <dbReference type="ARBA" id="ARBA00022519"/>
    </source>
</evidence>
<evidence type="ECO:0000256" key="7">
    <source>
        <dbReference type="ARBA" id="ARBA00022927"/>
    </source>
</evidence>
<dbReference type="PRINTS" id="PR01374">
    <property type="entry name" value="TONBPROTEIN"/>
</dbReference>
<dbReference type="Pfam" id="PF03544">
    <property type="entry name" value="TonB_C"/>
    <property type="match status" value="1"/>
</dbReference>
<sequence length="228" mass="26063">MEHFKNATRELYSKRPLFFNVGLVLAISLCFIAFEFKVSISEDEKIDFPEDEILIISQDVLRTSQPPKAKPKPVIEPKGEINIVEAKELPAEKKPTEVEIEEVLVDVGTTFKIPEEKVEDNKVYNSNLLEVAPKFNGGIEAFYKYISESIEYPRYEQNRSIEGRVVLTFVIEKDGSLTQVEVLKGVSKGIDEEAKRVIENAPKWEAGRQRGRAVRVRMNIPIYFKLSN</sequence>
<evidence type="ECO:0000256" key="3">
    <source>
        <dbReference type="ARBA" id="ARBA00022448"/>
    </source>
</evidence>